<dbReference type="EMBL" id="FPIZ01000004">
    <property type="protein sequence ID" value="SFW40542.1"/>
    <property type="molecule type" value="Genomic_DNA"/>
</dbReference>
<dbReference type="Proteomes" id="UP000183788">
    <property type="component" value="Unassembled WGS sequence"/>
</dbReference>
<evidence type="ECO:0000313" key="2">
    <source>
        <dbReference type="EMBL" id="SFW40542.1"/>
    </source>
</evidence>
<accession>A0A1K1P1K4</accession>
<reference evidence="2 3" key="1">
    <citation type="submission" date="2016-11" db="EMBL/GenBank/DDBJ databases">
        <authorList>
            <person name="Jaros S."/>
            <person name="Januszkiewicz K."/>
            <person name="Wedrychowicz H."/>
        </authorList>
    </citation>
    <scope>NUCLEOTIDE SEQUENCE [LARGE SCALE GENOMIC DNA]</scope>
    <source>
        <strain evidence="2 3">DSM 784</strain>
    </source>
</reference>
<sequence>MHLNRCSLLLLLCIISIGLKAQQSNTLWDNRLKMFVYDFVEKPPTFPGGEIAMVEFLRKIKYPKDQEDLQSSLKLSKLIHPL</sequence>
<organism evidence="2 3">
    <name type="scientific">Chitinophaga sancti</name>
    <dbReference type="NCBI Taxonomy" id="1004"/>
    <lineage>
        <taxon>Bacteria</taxon>
        <taxon>Pseudomonadati</taxon>
        <taxon>Bacteroidota</taxon>
        <taxon>Chitinophagia</taxon>
        <taxon>Chitinophagales</taxon>
        <taxon>Chitinophagaceae</taxon>
        <taxon>Chitinophaga</taxon>
    </lineage>
</organism>
<keyword evidence="1" id="KW-0732">Signal</keyword>
<feature type="signal peptide" evidence="1">
    <location>
        <begin position="1"/>
        <end position="21"/>
    </location>
</feature>
<name>A0A1K1P1K4_9BACT</name>
<evidence type="ECO:0000256" key="1">
    <source>
        <dbReference type="SAM" id="SignalP"/>
    </source>
</evidence>
<evidence type="ECO:0000313" key="3">
    <source>
        <dbReference type="Proteomes" id="UP000183788"/>
    </source>
</evidence>
<protein>
    <submittedName>
        <fullName evidence="2">Uncharacterized protein</fullName>
    </submittedName>
</protein>
<feature type="chain" id="PRO_5012656443" evidence="1">
    <location>
        <begin position="22"/>
        <end position="82"/>
    </location>
</feature>
<dbReference type="AlphaFoldDB" id="A0A1K1P1K4"/>
<proteinExistence type="predicted"/>
<gene>
    <name evidence="2" type="ORF">SAMN05661012_01618</name>
</gene>